<evidence type="ECO:0000313" key="4">
    <source>
        <dbReference type="Proteomes" id="UP000737171"/>
    </source>
</evidence>
<gene>
    <name evidence="3" type="ORF">HLB44_28260</name>
</gene>
<feature type="compositionally biased region" description="Polar residues" evidence="1">
    <location>
        <begin position="477"/>
        <end position="487"/>
    </location>
</feature>
<comment type="caution">
    <text evidence="3">The sequence shown here is derived from an EMBL/GenBank/DDBJ whole genome shotgun (WGS) entry which is preliminary data.</text>
</comment>
<feature type="region of interest" description="Disordered" evidence="1">
    <location>
        <begin position="468"/>
        <end position="487"/>
    </location>
</feature>
<evidence type="ECO:0000313" key="3">
    <source>
        <dbReference type="EMBL" id="NRF70906.1"/>
    </source>
</evidence>
<evidence type="ECO:0000256" key="1">
    <source>
        <dbReference type="SAM" id="MobiDB-lite"/>
    </source>
</evidence>
<dbReference type="Pfam" id="PF07963">
    <property type="entry name" value="N_methyl"/>
    <property type="match status" value="1"/>
</dbReference>
<dbReference type="InterPro" id="IPR012902">
    <property type="entry name" value="N_methyl_site"/>
</dbReference>
<keyword evidence="4" id="KW-1185">Reference proteome</keyword>
<dbReference type="Proteomes" id="UP000737171">
    <property type="component" value="Unassembled WGS sequence"/>
</dbReference>
<name>A0ABX2EQH6_9BURK</name>
<proteinExistence type="predicted"/>
<sequence length="487" mass="51058">MARHSRPSPRGVALVEALVAMAIMAFGMLAVVGVQGTMRFNADIAKQRAEATRLAESELERIRAFSTVGSGDAADSEYDHIASLQGETTFTGVNATFRLARTVTLSPSGQHKSLAVIVRWNDRIDVEQTVSLYDVISRADPLLSGLVMAAKPLSVVGRREGRHPTIPIGAKDLGDGTSMFKPKESGTIAWVFNNATGAITHTCTGVTTASASLTTGDKSAHCVALSISAQLLSGEIRFNLRGATKDLANGFSAIKPADGADVAWVIDHATLRVARICPVSAGTTTSSLTAADVSAGCTTASMPISPFDPADASHTLVAADSEVPLWPSLPVGVELASPLPGVSSYLCVTNADTSMFSPAAAPQTSVQYFCIIQPTSTSGWGGKANLAPVAYSDRNQAVWSIGTTAGTYRTCRYTQASTDFTENVDHPKTYSEWSSTCGADLNCRKVTGNLVNQNFLVIAGTKTCPTDTTATPASGDLVNSNTRPHQP</sequence>
<evidence type="ECO:0000256" key="2">
    <source>
        <dbReference type="SAM" id="Phobius"/>
    </source>
</evidence>
<keyword evidence="2" id="KW-0472">Membrane</keyword>
<keyword evidence="2" id="KW-1133">Transmembrane helix</keyword>
<protein>
    <submittedName>
        <fullName evidence="3">Prepilin-type N-terminal cleavage/methylation domain-containing protein</fullName>
    </submittedName>
</protein>
<dbReference type="RefSeq" id="WP_173130946.1">
    <property type="nucleotide sequence ID" value="NZ_JABRWJ010000009.1"/>
</dbReference>
<feature type="transmembrane region" description="Helical" evidence="2">
    <location>
        <begin position="12"/>
        <end position="34"/>
    </location>
</feature>
<organism evidence="3 4">
    <name type="scientific">Pseudaquabacterium terrae</name>
    <dbReference type="NCBI Taxonomy" id="2732868"/>
    <lineage>
        <taxon>Bacteria</taxon>
        <taxon>Pseudomonadati</taxon>
        <taxon>Pseudomonadota</taxon>
        <taxon>Betaproteobacteria</taxon>
        <taxon>Burkholderiales</taxon>
        <taxon>Sphaerotilaceae</taxon>
        <taxon>Pseudaquabacterium</taxon>
    </lineage>
</organism>
<dbReference type="EMBL" id="JABRWJ010000009">
    <property type="protein sequence ID" value="NRF70906.1"/>
    <property type="molecule type" value="Genomic_DNA"/>
</dbReference>
<keyword evidence="2" id="KW-0812">Transmembrane</keyword>
<reference evidence="3 4" key="1">
    <citation type="submission" date="2020-05" db="EMBL/GenBank/DDBJ databases">
        <title>Aquincola sp. isolate from soil.</title>
        <authorList>
            <person name="Han J."/>
            <person name="Kim D.-U."/>
        </authorList>
    </citation>
    <scope>NUCLEOTIDE SEQUENCE [LARGE SCALE GENOMIC DNA]</scope>
    <source>
        <strain evidence="3 4">S2</strain>
    </source>
</reference>
<accession>A0ABX2EQH6</accession>